<dbReference type="GO" id="GO:0016301">
    <property type="term" value="F:kinase activity"/>
    <property type="evidence" value="ECO:0007669"/>
    <property type="project" value="UniProtKB-KW"/>
</dbReference>
<keyword evidence="7" id="KW-0547">Nucleotide-binding</keyword>
<feature type="domain" description="Pyruvate kinase barrel" evidence="15">
    <location>
        <begin position="13"/>
        <end position="328"/>
    </location>
</feature>
<evidence type="ECO:0000256" key="3">
    <source>
        <dbReference type="ARBA" id="ARBA00008663"/>
    </source>
</evidence>
<evidence type="ECO:0000256" key="8">
    <source>
        <dbReference type="ARBA" id="ARBA00022777"/>
    </source>
</evidence>
<gene>
    <name evidence="16" type="primary">pyk</name>
    <name evidence="16" type="ORF">BWY43_00275</name>
</gene>
<keyword evidence="9" id="KW-0067">ATP-binding</keyword>
<reference evidence="16" key="1">
    <citation type="submission" date="2017-02" db="EMBL/GenBank/DDBJ databases">
        <title>Delving into the versatile metabolic prowess of the omnipresent phylum Bacteroidetes.</title>
        <authorList>
            <person name="Nobu M.K."/>
            <person name="Mei R."/>
            <person name="Narihiro T."/>
            <person name="Kuroda K."/>
            <person name="Liu W.-T."/>
        </authorList>
    </citation>
    <scope>NUCLEOTIDE SEQUENCE</scope>
    <source>
        <strain evidence="16">ADurb.Bin280</strain>
    </source>
</reference>
<comment type="pathway">
    <text evidence="2 14">Carbohydrate degradation; glycolysis; pyruvate from D-glyceraldehyde 3-phosphate: step 5/5.</text>
</comment>
<dbReference type="NCBIfam" id="TIGR01064">
    <property type="entry name" value="pyruv_kin"/>
    <property type="match status" value="1"/>
</dbReference>
<evidence type="ECO:0000256" key="14">
    <source>
        <dbReference type="RuleBase" id="RU000504"/>
    </source>
</evidence>
<comment type="similarity">
    <text evidence="3 14">Belongs to the pyruvate kinase family.</text>
</comment>
<dbReference type="GO" id="GO:0005524">
    <property type="term" value="F:ATP binding"/>
    <property type="evidence" value="ECO:0007669"/>
    <property type="project" value="UniProtKB-KW"/>
</dbReference>
<dbReference type="PROSITE" id="PS00110">
    <property type="entry name" value="PYRUVATE_KINASE"/>
    <property type="match status" value="1"/>
</dbReference>
<dbReference type="InterPro" id="IPR018209">
    <property type="entry name" value="Pyrv_Knase_AS"/>
</dbReference>
<protein>
    <recommendedName>
        <fullName evidence="4 13">Pyruvate kinase</fullName>
        <ecNumber evidence="4 13">2.7.1.40</ecNumber>
    </recommendedName>
</protein>
<dbReference type="InterPro" id="IPR040442">
    <property type="entry name" value="Pyrv_kinase-like_dom_sf"/>
</dbReference>
<evidence type="ECO:0000256" key="6">
    <source>
        <dbReference type="ARBA" id="ARBA00022723"/>
    </source>
</evidence>
<dbReference type="PANTHER" id="PTHR11817">
    <property type="entry name" value="PYRUVATE KINASE"/>
    <property type="match status" value="1"/>
</dbReference>
<evidence type="ECO:0000313" key="16">
    <source>
        <dbReference type="EMBL" id="OQA52987.1"/>
    </source>
</evidence>
<proteinExistence type="inferred from homology"/>
<dbReference type="InterPro" id="IPR001697">
    <property type="entry name" value="Pyr_Knase"/>
</dbReference>
<name>A0A1V5SER7_9BACT</name>
<dbReference type="SUPFAM" id="SSF51621">
    <property type="entry name" value="Phosphoenolpyruvate/pyruvate domain"/>
    <property type="match status" value="1"/>
</dbReference>
<keyword evidence="10 14" id="KW-0460">Magnesium</keyword>
<dbReference type="Proteomes" id="UP000485367">
    <property type="component" value="Unassembled WGS sequence"/>
</dbReference>
<keyword evidence="6" id="KW-0479">Metal-binding</keyword>
<evidence type="ECO:0000256" key="13">
    <source>
        <dbReference type="NCBIfam" id="TIGR01064"/>
    </source>
</evidence>
<dbReference type="InterPro" id="IPR015806">
    <property type="entry name" value="Pyrv_Knase_insert_dom_sf"/>
</dbReference>
<dbReference type="GO" id="GO:0004743">
    <property type="term" value="F:pyruvate kinase activity"/>
    <property type="evidence" value="ECO:0007669"/>
    <property type="project" value="UniProtKB-UniRule"/>
</dbReference>
<organism evidence="16">
    <name type="scientific">candidate division WS2 bacterium ADurb.Bin280</name>
    <dbReference type="NCBI Taxonomy" id="1852829"/>
    <lineage>
        <taxon>Bacteria</taxon>
        <taxon>candidate division WS2</taxon>
    </lineage>
</organism>
<sequence>MIKNIFGPKVRDRRTKIVCTIGPSSSSEKIIKRMIEEGMNFARFNFSHGSIEEFTNWTKIIRSQSKKLKKKVEIIQDLQGPRIRVGKLKSEGRHIFPGDKVVLVCDGELKTHKDIPIKSDIEINFKKGGMILMDKGLIELEIKKVEGPYVTCKALTGGMVFSGKGLNLPSIDIPVSITSKDIKDLEAGLEMGVDYVALSFVEKKEDVLFIREKIGDKAKIISKIERPQAIHNYGDIMDVSDAVMIARGDLGIEVPFWKLPAIQKRAIRRAKNHGLPTIVATDMMASMINSQRPTRAEIMDVANAVLDGASATMLSDETAVGKYPVETVTAMRKIIEEIEDFKKTHELNTIL</sequence>
<comment type="caution">
    <text evidence="16">The sequence shown here is derived from an EMBL/GenBank/DDBJ whole genome shotgun (WGS) entry which is preliminary data.</text>
</comment>
<keyword evidence="5 14" id="KW-0808">Transferase</keyword>
<dbReference type="Gene3D" id="3.20.20.60">
    <property type="entry name" value="Phosphoenolpyruvate-binding domains"/>
    <property type="match status" value="1"/>
</dbReference>
<evidence type="ECO:0000256" key="7">
    <source>
        <dbReference type="ARBA" id="ARBA00022741"/>
    </source>
</evidence>
<dbReference type="InterPro" id="IPR015813">
    <property type="entry name" value="Pyrv/PenolPyrv_kinase-like_dom"/>
</dbReference>
<dbReference type="UniPathway" id="UPA00109">
    <property type="reaction ID" value="UER00188"/>
</dbReference>
<dbReference type="InterPro" id="IPR015793">
    <property type="entry name" value="Pyrv_Knase_brl"/>
</dbReference>
<evidence type="ECO:0000256" key="5">
    <source>
        <dbReference type="ARBA" id="ARBA00022679"/>
    </source>
</evidence>
<dbReference type="SUPFAM" id="SSF50800">
    <property type="entry name" value="PK beta-barrel domain-like"/>
    <property type="match status" value="1"/>
</dbReference>
<dbReference type="GO" id="GO:0000287">
    <property type="term" value="F:magnesium ion binding"/>
    <property type="evidence" value="ECO:0007669"/>
    <property type="project" value="UniProtKB-UniRule"/>
</dbReference>
<dbReference type="GO" id="GO:0030955">
    <property type="term" value="F:potassium ion binding"/>
    <property type="evidence" value="ECO:0007669"/>
    <property type="project" value="UniProtKB-UniRule"/>
</dbReference>
<evidence type="ECO:0000256" key="1">
    <source>
        <dbReference type="ARBA" id="ARBA00001958"/>
    </source>
</evidence>
<keyword evidence="8 14" id="KW-0418">Kinase</keyword>
<evidence type="ECO:0000256" key="2">
    <source>
        <dbReference type="ARBA" id="ARBA00004997"/>
    </source>
</evidence>
<evidence type="ECO:0000259" key="15">
    <source>
        <dbReference type="Pfam" id="PF00224"/>
    </source>
</evidence>
<dbReference type="InterPro" id="IPR011037">
    <property type="entry name" value="Pyrv_Knase-like_insert_dom_sf"/>
</dbReference>
<dbReference type="AlphaFoldDB" id="A0A1V5SER7"/>
<keyword evidence="11 14" id="KW-0324">Glycolysis</keyword>
<dbReference type="Pfam" id="PF00224">
    <property type="entry name" value="PK"/>
    <property type="match status" value="1"/>
</dbReference>
<evidence type="ECO:0000256" key="12">
    <source>
        <dbReference type="ARBA" id="ARBA00023317"/>
    </source>
</evidence>
<evidence type="ECO:0000256" key="4">
    <source>
        <dbReference type="ARBA" id="ARBA00012142"/>
    </source>
</evidence>
<comment type="catalytic activity">
    <reaction evidence="14">
        <text>pyruvate + ATP = phosphoenolpyruvate + ADP + H(+)</text>
        <dbReference type="Rhea" id="RHEA:18157"/>
        <dbReference type="ChEBI" id="CHEBI:15361"/>
        <dbReference type="ChEBI" id="CHEBI:15378"/>
        <dbReference type="ChEBI" id="CHEBI:30616"/>
        <dbReference type="ChEBI" id="CHEBI:58702"/>
        <dbReference type="ChEBI" id="CHEBI:456216"/>
        <dbReference type="EC" id="2.7.1.40"/>
    </reaction>
</comment>
<evidence type="ECO:0000256" key="11">
    <source>
        <dbReference type="ARBA" id="ARBA00023152"/>
    </source>
</evidence>
<dbReference type="Gene3D" id="2.40.33.10">
    <property type="entry name" value="PK beta-barrel domain-like"/>
    <property type="match status" value="1"/>
</dbReference>
<dbReference type="EMBL" id="MWBO01000016">
    <property type="protein sequence ID" value="OQA52987.1"/>
    <property type="molecule type" value="Genomic_DNA"/>
</dbReference>
<evidence type="ECO:0000256" key="10">
    <source>
        <dbReference type="ARBA" id="ARBA00022842"/>
    </source>
</evidence>
<dbReference type="EC" id="2.7.1.40" evidence="4 13"/>
<comment type="cofactor">
    <cofactor evidence="1">
        <name>K(+)</name>
        <dbReference type="ChEBI" id="CHEBI:29103"/>
    </cofactor>
</comment>
<evidence type="ECO:0000256" key="9">
    <source>
        <dbReference type="ARBA" id="ARBA00022840"/>
    </source>
</evidence>
<dbReference type="PRINTS" id="PR01050">
    <property type="entry name" value="PYRUVTKNASE"/>
</dbReference>
<accession>A0A1V5SER7</accession>
<keyword evidence="12 16" id="KW-0670">Pyruvate</keyword>